<dbReference type="EMBL" id="GBRH01271168">
    <property type="protein sequence ID" value="JAD26727.1"/>
    <property type="molecule type" value="Transcribed_RNA"/>
</dbReference>
<reference evidence="1" key="1">
    <citation type="submission" date="2014-09" db="EMBL/GenBank/DDBJ databases">
        <authorList>
            <person name="Magalhaes I.L.F."/>
            <person name="Oliveira U."/>
            <person name="Santos F.R."/>
            <person name="Vidigal T.H.D.A."/>
            <person name="Brescovit A.D."/>
            <person name="Santos A.J."/>
        </authorList>
    </citation>
    <scope>NUCLEOTIDE SEQUENCE</scope>
    <source>
        <tissue evidence="1">Shoot tissue taken approximately 20 cm above the soil surface</tissue>
    </source>
</reference>
<accession>A0A0A8YVT9</accession>
<protein>
    <submittedName>
        <fullName evidence="1">Uncharacterized protein</fullName>
    </submittedName>
</protein>
<name>A0A0A8YVT9_ARUDO</name>
<organism evidence="1">
    <name type="scientific">Arundo donax</name>
    <name type="common">Giant reed</name>
    <name type="synonym">Donax arundinaceus</name>
    <dbReference type="NCBI Taxonomy" id="35708"/>
    <lineage>
        <taxon>Eukaryota</taxon>
        <taxon>Viridiplantae</taxon>
        <taxon>Streptophyta</taxon>
        <taxon>Embryophyta</taxon>
        <taxon>Tracheophyta</taxon>
        <taxon>Spermatophyta</taxon>
        <taxon>Magnoliopsida</taxon>
        <taxon>Liliopsida</taxon>
        <taxon>Poales</taxon>
        <taxon>Poaceae</taxon>
        <taxon>PACMAD clade</taxon>
        <taxon>Arundinoideae</taxon>
        <taxon>Arundineae</taxon>
        <taxon>Arundo</taxon>
    </lineage>
</organism>
<sequence length="10" mass="1170">MRPAPWRGCP</sequence>
<reference evidence="1" key="2">
    <citation type="journal article" date="2015" name="Data Brief">
        <title>Shoot transcriptome of the giant reed, Arundo donax.</title>
        <authorList>
            <person name="Barrero R.A."/>
            <person name="Guerrero F.D."/>
            <person name="Moolhuijzen P."/>
            <person name="Goolsby J.A."/>
            <person name="Tidwell J."/>
            <person name="Bellgard S.E."/>
            <person name="Bellgard M.I."/>
        </authorList>
    </citation>
    <scope>NUCLEOTIDE SEQUENCE</scope>
    <source>
        <tissue evidence="1">Shoot tissue taken approximately 20 cm above the soil surface</tissue>
    </source>
</reference>
<evidence type="ECO:0000313" key="1">
    <source>
        <dbReference type="EMBL" id="JAD26727.1"/>
    </source>
</evidence>
<proteinExistence type="predicted"/>